<dbReference type="AlphaFoldDB" id="A0A1Z4BU33"/>
<dbReference type="KEGG" id="mpsy:CEK71_00980"/>
<reference evidence="8 10" key="2">
    <citation type="submission" date="2017-11" db="EMBL/GenBank/DDBJ databases">
        <title>Draft Genome Sequence of Methylobacter psychrotolerans Sph1T, an Obligate Methanotroph from Low-Temperature Environments.</title>
        <authorList>
            <person name="Oshkin I.Y."/>
            <person name="Miroshnikov K."/>
            <person name="Belova S.E."/>
            <person name="Korzhenkov A."/>
            <person name="Toshchakov S.V."/>
            <person name="Dedysh S.N."/>
        </authorList>
    </citation>
    <scope>NUCLEOTIDE SEQUENCE [LARGE SCALE GENOMIC DNA]</scope>
    <source>
        <strain evidence="8 10">Sph1</strain>
    </source>
</reference>
<dbReference type="InterPro" id="IPR002549">
    <property type="entry name" value="AI-2E-like"/>
</dbReference>
<dbReference type="OrthoDB" id="106838at2"/>
<dbReference type="GO" id="GO:0016020">
    <property type="term" value="C:membrane"/>
    <property type="evidence" value="ECO:0007669"/>
    <property type="project" value="UniProtKB-SubCell"/>
</dbReference>
<evidence type="ECO:0000256" key="1">
    <source>
        <dbReference type="ARBA" id="ARBA00004141"/>
    </source>
</evidence>
<evidence type="ECO:0000256" key="2">
    <source>
        <dbReference type="ARBA" id="ARBA00009773"/>
    </source>
</evidence>
<dbReference type="RefSeq" id="WP_088617633.1">
    <property type="nucleotide sequence ID" value="NZ_CP022129.1"/>
</dbReference>
<feature type="transmembrane region" description="Helical" evidence="6">
    <location>
        <begin position="157"/>
        <end position="175"/>
    </location>
</feature>
<dbReference type="EMBL" id="CP022129">
    <property type="protein sequence ID" value="ASF44750.1"/>
    <property type="molecule type" value="Genomic_DNA"/>
</dbReference>
<dbReference type="EMBL" id="PGFZ01000002">
    <property type="protein sequence ID" value="POZ52548.1"/>
    <property type="molecule type" value="Genomic_DNA"/>
</dbReference>
<proteinExistence type="inferred from homology"/>
<dbReference type="Proteomes" id="UP000237423">
    <property type="component" value="Unassembled WGS sequence"/>
</dbReference>
<name>A0A1Z4BU33_9GAMM</name>
<keyword evidence="4 6" id="KW-1133">Transmembrane helix</keyword>
<protein>
    <submittedName>
        <fullName evidence="7">AI-2E family transporter</fullName>
    </submittedName>
</protein>
<evidence type="ECO:0000313" key="7">
    <source>
        <dbReference type="EMBL" id="ASF44750.1"/>
    </source>
</evidence>
<feature type="transmembrane region" description="Helical" evidence="6">
    <location>
        <begin position="212"/>
        <end position="233"/>
    </location>
</feature>
<gene>
    <name evidence="8" type="ORF">AADEFJLK_01149</name>
    <name evidence="7" type="ORF">CEK71_00980</name>
</gene>
<evidence type="ECO:0000313" key="8">
    <source>
        <dbReference type="EMBL" id="POZ52548.1"/>
    </source>
</evidence>
<dbReference type="Proteomes" id="UP000197019">
    <property type="component" value="Chromosome"/>
</dbReference>
<feature type="transmembrane region" description="Helical" evidence="6">
    <location>
        <begin position="239"/>
        <end position="259"/>
    </location>
</feature>
<evidence type="ECO:0000313" key="9">
    <source>
        <dbReference type="Proteomes" id="UP000197019"/>
    </source>
</evidence>
<accession>A0A1Z4BU33</accession>
<dbReference type="Pfam" id="PF01594">
    <property type="entry name" value="AI-2E_transport"/>
    <property type="match status" value="1"/>
</dbReference>
<evidence type="ECO:0000256" key="6">
    <source>
        <dbReference type="SAM" id="Phobius"/>
    </source>
</evidence>
<keyword evidence="3 6" id="KW-0812">Transmembrane</keyword>
<dbReference type="PANTHER" id="PTHR21716:SF61">
    <property type="entry name" value="BLR8064 PROTEIN"/>
    <property type="match status" value="1"/>
</dbReference>
<feature type="transmembrane region" description="Helical" evidence="6">
    <location>
        <begin position="12"/>
        <end position="40"/>
    </location>
</feature>
<evidence type="ECO:0000313" key="10">
    <source>
        <dbReference type="Proteomes" id="UP000237423"/>
    </source>
</evidence>
<feature type="transmembrane region" description="Helical" evidence="6">
    <location>
        <begin position="61"/>
        <end position="83"/>
    </location>
</feature>
<sequence length="350" mass="38135">MTDSLQTRARLTAVAILLLLGGWVVQGFLPLLGWAVVLAISTWPIYRRLLLSKERHGSITWGAVGLTLLIGAMILVPLSYALVKLFAETNALGQWLLVVQKTGIPPPDWLIKLPMMSESAQEFWQKSLGSREAANSTLHWLSTSGALGYTKNFAGHLIQRLMSFFVILLVLLFVYQHGDTLSRQVLASGRRIFGDVGERYLRHAAAAVRGTVNGMMLIGIAKGILMGVGYHFAGLGHPAMLGALTGIFAMIPFAAKLIFGACSLVLAAESHFTAAIALFSYGMVLTLIADNYVRPVLIGNAVKLPFIWTLLGIFGGMEAWGLLGLFLGPTLMAVLMSVWRDWLEDLEKVE</sequence>
<evidence type="ECO:0000256" key="4">
    <source>
        <dbReference type="ARBA" id="ARBA00022989"/>
    </source>
</evidence>
<feature type="transmembrane region" description="Helical" evidence="6">
    <location>
        <begin position="271"/>
        <end position="289"/>
    </location>
</feature>
<keyword evidence="9" id="KW-1185">Reference proteome</keyword>
<reference evidence="7 9" key="1">
    <citation type="submission" date="2017-06" db="EMBL/GenBank/DDBJ databases">
        <title>Genome Sequencing of the methanotroph Methylovulum psychrotolerants str. HV10-M2 isolated from a high-altitude environment.</title>
        <authorList>
            <person name="Mateos-Rivera A."/>
        </authorList>
    </citation>
    <scope>NUCLEOTIDE SEQUENCE [LARGE SCALE GENOMIC DNA]</scope>
    <source>
        <strain evidence="7 9">HV10_M2</strain>
    </source>
</reference>
<organism evidence="7 9">
    <name type="scientific">Methylovulum psychrotolerans</name>
    <dbReference type="NCBI Taxonomy" id="1704499"/>
    <lineage>
        <taxon>Bacteria</taxon>
        <taxon>Pseudomonadati</taxon>
        <taxon>Pseudomonadota</taxon>
        <taxon>Gammaproteobacteria</taxon>
        <taxon>Methylococcales</taxon>
        <taxon>Methylococcaceae</taxon>
        <taxon>Methylovulum</taxon>
    </lineage>
</organism>
<evidence type="ECO:0000256" key="5">
    <source>
        <dbReference type="ARBA" id="ARBA00023136"/>
    </source>
</evidence>
<comment type="subcellular location">
    <subcellularLocation>
        <location evidence="1">Membrane</location>
        <topology evidence="1">Multi-pass membrane protein</topology>
    </subcellularLocation>
</comment>
<keyword evidence="5 6" id="KW-0472">Membrane</keyword>
<comment type="similarity">
    <text evidence="2">Belongs to the autoinducer-2 exporter (AI-2E) (TC 2.A.86) family.</text>
</comment>
<dbReference type="PANTHER" id="PTHR21716">
    <property type="entry name" value="TRANSMEMBRANE PROTEIN"/>
    <property type="match status" value="1"/>
</dbReference>
<evidence type="ECO:0000256" key="3">
    <source>
        <dbReference type="ARBA" id="ARBA00022692"/>
    </source>
</evidence>